<protein>
    <submittedName>
        <fullName evidence="2">Bifunctional tRNA threonylcarbamoyladenosine biosynthesis protein</fullName>
    </submittedName>
</protein>
<keyword evidence="3" id="KW-1185">Reference proteome</keyword>
<dbReference type="Proteomes" id="UP000830375">
    <property type="component" value="Unassembled WGS sequence"/>
</dbReference>
<organism evidence="2 3">
    <name type="scientific">Labeo rohita</name>
    <name type="common">Indian major carp</name>
    <name type="synonym">Cyprinus rohita</name>
    <dbReference type="NCBI Taxonomy" id="84645"/>
    <lineage>
        <taxon>Eukaryota</taxon>
        <taxon>Metazoa</taxon>
        <taxon>Chordata</taxon>
        <taxon>Craniata</taxon>
        <taxon>Vertebrata</taxon>
        <taxon>Euteleostomi</taxon>
        <taxon>Actinopterygii</taxon>
        <taxon>Neopterygii</taxon>
        <taxon>Teleostei</taxon>
        <taxon>Ostariophysi</taxon>
        <taxon>Cypriniformes</taxon>
        <taxon>Cyprinidae</taxon>
        <taxon>Labeoninae</taxon>
        <taxon>Labeonini</taxon>
        <taxon>Labeo</taxon>
    </lineage>
</organism>
<reference evidence="2 3" key="1">
    <citation type="submission" date="2022-01" db="EMBL/GenBank/DDBJ databases">
        <title>A high-quality chromosome-level genome assembly of rohu carp, Labeo rohita.</title>
        <authorList>
            <person name="Arick M.A. II"/>
            <person name="Hsu C.-Y."/>
            <person name="Magbanua Z."/>
            <person name="Pechanova O."/>
            <person name="Grover C."/>
            <person name="Miller E."/>
            <person name="Thrash A."/>
            <person name="Ezzel L."/>
            <person name="Alam S."/>
            <person name="Benzie J."/>
            <person name="Hamilton M."/>
            <person name="Karsi A."/>
            <person name="Lawrence M.L."/>
            <person name="Peterson D.G."/>
        </authorList>
    </citation>
    <scope>NUCLEOTIDE SEQUENCE [LARGE SCALE GENOMIC DNA]</scope>
    <source>
        <strain evidence="3">BAU-BD-2019</strain>
        <tissue evidence="2">Blood</tissue>
    </source>
</reference>
<name>A0ABQ8LZ36_LABRO</name>
<feature type="compositionally biased region" description="Low complexity" evidence="1">
    <location>
        <begin position="58"/>
        <end position="74"/>
    </location>
</feature>
<comment type="caution">
    <text evidence="2">The sequence shown here is derived from an EMBL/GenBank/DDBJ whole genome shotgun (WGS) entry which is preliminary data.</text>
</comment>
<evidence type="ECO:0000313" key="3">
    <source>
        <dbReference type="Proteomes" id="UP000830375"/>
    </source>
</evidence>
<evidence type="ECO:0000313" key="2">
    <source>
        <dbReference type="EMBL" id="KAI2655908.1"/>
    </source>
</evidence>
<dbReference type="EMBL" id="JACTAM010000015">
    <property type="protein sequence ID" value="KAI2655908.1"/>
    <property type="molecule type" value="Genomic_DNA"/>
</dbReference>
<sequence length="80" mass="9093">MSSSSVITKQQARTYNEWIFISWDQTTDNITDYNSEDNKCRENTALFTQTPALTYKRSISNNHSSTSASSSSSHLLMYSL</sequence>
<gene>
    <name evidence="2" type="ORF">H4Q32_012693</name>
</gene>
<proteinExistence type="predicted"/>
<evidence type="ECO:0000256" key="1">
    <source>
        <dbReference type="SAM" id="MobiDB-lite"/>
    </source>
</evidence>
<feature type="region of interest" description="Disordered" evidence="1">
    <location>
        <begin position="58"/>
        <end position="80"/>
    </location>
</feature>
<accession>A0ABQ8LZ36</accession>